<gene>
    <name evidence="2" type="ORF">AVDCRST_MAG10-1996</name>
</gene>
<feature type="transmembrane region" description="Helical" evidence="1">
    <location>
        <begin position="191"/>
        <end position="208"/>
    </location>
</feature>
<feature type="transmembrane region" description="Helical" evidence="1">
    <location>
        <begin position="111"/>
        <end position="130"/>
    </location>
</feature>
<accession>A0A6J4I9X6</accession>
<protein>
    <submittedName>
        <fullName evidence="2">Uncharacterized protein</fullName>
    </submittedName>
</protein>
<proteinExistence type="predicted"/>
<feature type="transmembrane region" description="Helical" evidence="1">
    <location>
        <begin position="79"/>
        <end position="99"/>
    </location>
</feature>
<feature type="transmembrane region" description="Helical" evidence="1">
    <location>
        <begin position="150"/>
        <end position="171"/>
    </location>
</feature>
<feature type="transmembrane region" description="Helical" evidence="1">
    <location>
        <begin position="247"/>
        <end position="267"/>
    </location>
</feature>
<name>A0A6J4I9X6_9ACTN</name>
<keyword evidence="1" id="KW-1133">Transmembrane helix</keyword>
<reference evidence="2" key="1">
    <citation type="submission" date="2020-02" db="EMBL/GenBank/DDBJ databases">
        <authorList>
            <person name="Meier V. D."/>
        </authorList>
    </citation>
    <scope>NUCLEOTIDE SEQUENCE</scope>
    <source>
        <strain evidence="2">AVDCRST_MAG10</strain>
    </source>
</reference>
<dbReference type="EMBL" id="CADCTB010000127">
    <property type="protein sequence ID" value="CAA9246630.1"/>
    <property type="molecule type" value="Genomic_DNA"/>
</dbReference>
<organism evidence="2">
    <name type="scientific">uncultured Acidimicrobiales bacterium</name>
    <dbReference type="NCBI Taxonomy" id="310071"/>
    <lineage>
        <taxon>Bacteria</taxon>
        <taxon>Bacillati</taxon>
        <taxon>Actinomycetota</taxon>
        <taxon>Acidimicrobiia</taxon>
        <taxon>Acidimicrobiales</taxon>
        <taxon>environmental samples</taxon>
    </lineage>
</organism>
<sequence>MEPPVRDDRVLATTRAVSAVIVPVLTAAFVILFLFPGQTRTLWGWTIRSRMTCMFMGGGYLAGALFFARAWRAREWHRLGPGIVATTVFAGSLGVATFLHWPEFNHGHVSFWAWTLLYVATPLLLPVLYVRNRAYDPGTTGPDDVAIPSWIRISMTALGAGQLLFAVALFVRPSLFLDEWPWRLTTLSARSLAAFAAFPAVMYLAFAVERRWSALRWPFETAIVGLSLVAVGAARSSGDFDDGARGWLWRAGMLVGLAFLITVWLTMRREVERAQLPSTS</sequence>
<feature type="transmembrane region" description="Helical" evidence="1">
    <location>
        <begin position="12"/>
        <end position="35"/>
    </location>
</feature>
<evidence type="ECO:0000313" key="2">
    <source>
        <dbReference type="EMBL" id="CAA9246630.1"/>
    </source>
</evidence>
<feature type="transmembrane region" description="Helical" evidence="1">
    <location>
        <begin position="215"/>
        <end position="235"/>
    </location>
</feature>
<dbReference type="AlphaFoldDB" id="A0A6J4I9X6"/>
<feature type="transmembrane region" description="Helical" evidence="1">
    <location>
        <begin position="47"/>
        <end position="67"/>
    </location>
</feature>
<evidence type="ECO:0000256" key="1">
    <source>
        <dbReference type="SAM" id="Phobius"/>
    </source>
</evidence>
<keyword evidence="1" id="KW-0472">Membrane</keyword>
<keyword evidence="1" id="KW-0812">Transmembrane</keyword>